<sequence>LGQLHIGSTSGRLRRWDAVVYGCPRGEGFAAVIMKPPSQATADTDHIDCIVRETGISQDGHADGVT</sequence>
<protein>
    <submittedName>
        <fullName evidence="1">Uncharacterized protein</fullName>
    </submittedName>
</protein>
<gene>
    <name evidence="1" type="ORF">EV356DRAFT_423124</name>
</gene>
<reference evidence="1" key="1">
    <citation type="journal article" date="2020" name="Stud. Mycol.">
        <title>101 Dothideomycetes genomes: a test case for predicting lifestyles and emergence of pathogens.</title>
        <authorList>
            <person name="Haridas S."/>
            <person name="Albert R."/>
            <person name="Binder M."/>
            <person name="Bloem J."/>
            <person name="Labutti K."/>
            <person name="Salamov A."/>
            <person name="Andreopoulos B."/>
            <person name="Baker S."/>
            <person name="Barry K."/>
            <person name="Bills G."/>
            <person name="Bluhm B."/>
            <person name="Cannon C."/>
            <person name="Castanera R."/>
            <person name="Culley D."/>
            <person name="Daum C."/>
            <person name="Ezra D."/>
            <person name="Gonzalez J."/>
            <person name="Henrissat B."/>
            <person name="Kuo A."/>
            <person name="Liang C."/>
            <person name="Lipzen A."/>
            <person name="Lutzoni F."/>
            <person name="Magnuson J."/>
            <person name="Mondo S."/>
            <person name="Nolan M."/>
            <person name="Ohm R."/>
            <person name="Pangilinan J."/>
            <person name="Park H.-J."/>
            <person name="Ramirez L."/>
            <person name="Alfaro M."/>
            <person name="Sun H."/>
            <person name="Tritt A."/>
            <person name="Yoshinaga Y."/>
            <person name="Zwiers L.-H."/>
            <person name="Turgeon B."/>
            <person name="Goodwin S."/>
            <person name="Spatafora J."/>
            <person name="Crous P."/>
            <person name="Grigoriev I."/>
        </authorList>
    </citation>
    <scope>NUCLEOTIDE SEQUENCE</scope>
    <source>
        <strain evidence="1">Tuck. ex Michener</strain>
    </source>
</reference>
<dbReference type="EMBL" id="ML991795">
    <property type="protein sequence ID" value="KAF2234874.1"/>
    <property type="molecule type" value="Genomic_DNA"/>
</dbReference>
<feature type="non-terminal residue" evidence="1">
    <location>
        <position position="66"/>
    </location>
</feature>
<dbReference type="InterPro" id="IPR016039">
    <property type="entry name" value="Thiolase-like"/>
</dbReference>
<accession>A0A6A6H9R4</accession>
<name>A0A6A6H9R4_VIRVR</name>
<feature type="non-terminal residue" evidence="1">
    <location>
        <position position="1"/>
    </location>
</feature>
<organism evidence="1 2">
    <name type="scientific">Viridothelium virens</name>
    <name type="common">Speckled blister lichen</name>
    <name type="synonym">Trypethelium virens</name>
    <dbReference type="NCBI Taxonomy" id="1048519"/>
    <lineage>
        <taxon>Eukaryota</taxon>
        <taxon>Fungi</taxon>
        <taxon>Dikarya</taxon>
        <taxon>Ascomycota</taxon>
        <taxon>Pezizomycotina</taxon>
        <taxon>Dothideomycetes</taxon>
        <taxon>Dothideomycetes incertae sedis</taxon>
        <taxon>Trypetheliales</taxon>
        <taxon>Trypetheliaceae</taxon>
        <taxon>Viridothelium</taxon>
    </lineage>
</organism>
<dbReference type="OrthoDB" id="329835at2759"/>
<proteinExistence type="predicted"/>
<dbReference type="SUPFAM" id="SSF53901">
    <property type="entry name" value="Thiolase-like"/>
    <property type="match status" value="1"/>
</dbReference>
<evidence type="ECO:0000313" key="1">
    <source>
        <dbReference type="EMBL" id="KAF2234874.1"/>
    </source>
</evidence>
<keyword evidence="2" id="KW-1185">Reference proteome</keyword>
<dbReference type="Gene3D" id="3.40.47.10">
    <property type="match status" value="1"/>
</dbReference>
<dbReference type="Proteomes" id="UP000800092">
    <property type="component" value="Unassembled WGS sequence"/>
</dbReference>
<dbReference type="AlphaFoldDB" id="A0A6A6H9R4"/>
<dbReference type="GO" id="GO:0016746">
    <property type="term" value="F:acyltransferase activity"/>
    <property type="evidence" value="ECO:0007669"/>
    <property type="project" value="InterPro"/>
</dbReference>
<evidence type="ECO:0000313" key="2">
    <source>
        <dbReference type="Proteomes" id="UP000800092"/>
    </source>
</evidence>